<reference evidence="2 3" key="1">
    <citation type="submission" date="2017-02" db="EMBL/GenBank/DDBJ databases">
        <title>Paraburkholderia sophoroidis sp. nov. and Paraburkholderia steynii sp. nov. rhizobial symbionts of the fynbos legume Hypocalyptus sophoroides.</title>
        <authorList>
            <person name="Steenkamp E.T."/>
            <person name="Beukes C.W."/>
            <person name="Van Zyl E."/>
            <person name="Avontuur J."/>
            <person name="Chan W.Y."/>
            <person name="Hassen A."/>
            <person name="Palmer M."/>
            <person name="Mthombeni L."/>
            <person name="Phalane F."/>
            <person name="Sereme K."/>
            <person name="Venter S.N."/>
        </authorList>
    </citation>
    <scope>NUCLEOTIDE SEQUENCE [LARGE SCALE GENOMIC DNA]</scope>
    <source>
        <strain evidence="2 3">HC1.1ba</strain>
    </source>
</reference>
<evidence type="ECO:0000256" key="1">
    <source>
        <dbReference type="SAM" id="SignalP"/>
    </source>
</evidence>
<dbReference type="Gene3D" id="3.40.50.10320">
    <property type="entry name" value="LmbE-like"/>
    <property type="match status" value="1"/>
</dbReference>
<proteinExistence type="predicted"/>
<keyword evidence="1" id="KW-0732">Signal</keyword>
<dbReference type="Gene3D" id="2.80.10.50">
    <property type="match status" value="1"/>
</dbReference>
<evidence type="ECO:0000313" key="2">
    <source>
        <dbReference type="EMBL" id="TCG05904.1"/>
    </source>
</evidence>
<evidence type="ECO:0000313" key="3">
    <source>
        <dbReference type="Proteomes" id="UP000294200"/>
    </source>
</evidence>
<feature type="signal peptide" evidence="1">
    <location>
        <begin position="1"/>
        <end position="34"/>
    </location>
</feature>
<dbReference type="InterPro" id="IPR028994">
    <property type="entry name" value="Integrin_alpha_N"/>
</dbReference>
<dbReference type="PROSITE" id="PS50231">
    <property type="entry name" value="RICIN_B_LECTIN"/>
    <property type="match status" value="1"/>
</dbReference>
<dbReference type="SUPFAM" id="SSF50370">
    <property type="entry name" value="Ricin B-like lectins"/>
    <property type="match status" value="1"/>
</dbReference>
<dbReference type="InterPro" id="IPR024078">
    <property type="entry name" value="LmbE-like_dom_sf"/>
</dbReference>
<accession>A0A4R0X7A6</accession>
<dbReference type="InterPro" id="IPR003737">
    <property type="entry name" value="GlcNAc_PI_deacetylase-related"/>
</dbReference>
<keyword evidence="3" id="KW-1185">Reference proteome</keyword>
<dbReference type="Proteomes" id="UP000294200">
    <property type="component" value="Unassembled WGS sequence"/>
</dbReference>
<name>A0A4R0X7A6_9BURK</name>
<dbReference type="InterPro" id="IPR035992">
    <property type="entry name" value="Ricin_B-like_lectins"/>
</dbReference>
<dbReference type="SUPFAM" id="SSF102588">
    <property type="entry name" value="LmbE-like"/>
    <property type="match status" value="1"/>
</dbReference>
<sequence>MLSNHRFDRQRLCHLCFLLLFIVPFLILPTNTHAAVPDCSAGTAVTVVAHLDDDLLFVEPAISERLTAGWCVTVVHLIGGANGARFDYVQKREEGTRLAYARLAGVSNDWDESTIHIADEPVFELRLKEQPRVRLLELRLPGGAVRGGRVPLGLLWDEGATLTTYPMGHGEIAPAHYTRDSLSATLRLILQGATRIYTLNPDTVPFIEHPDHIYAARITRHVAQSLARAIPISYFVTYPMGNWPVNLAGEQAQRKRDVAATYFSVDGGDVAQVFGEYEWNGDWILRQYAHDDSTAQVRPDFVGTPSVLFNAASSRCLASAGSGREPVLAPCDGSMRQQWKWEPRSTYPGNEHNAALVSAATGQCVAERDGTLAEAPCKQWEPSQRWTPWDFGLVFTPSRRCLGEENGRLNIRGCASLTTRYRWSTTRPTWATDLRLAGAMYGDVTERGVPSAVYVQRRGDGPGFDVYVQPLRGGSPPVRWYANPVPFDSHAITPTCGTDTLCFDSARFLLGDFDGDGRADLMVIMPREGGSAFWLLRSTGSAFEAPIQWFQSDDRIPAGRAQQYVAFAGGTQPLHRILLAVQKPDQGAELWTVGEDETGHVRQARVLDDSRFRFDLRLLALRSRKNGTASFLALQPGSDGERIAAIPFGLANGHWSAANTALLPPAFRPDTTKFSIDDQLGDADTAIVMTVPNFTGPRGIDVWKWEPACIGTAPVLLASLPDEPWQDASPAIVHKGTRTTLAFYRRADTVLDNTHFSGGQAALEQYDIDGRDLHDHPDARSPLPVIYSETLWLERLNR</sequence>
<comment type="caution">
    <text evidence="2">The sequence shown here is derived from an EMBL/GenBank/DDBJ whole genome shotgun (WGS) entry which is preliminary data.</text>
</comment>
<dbReference type="SUPFAM" id="SSF69318">
    <property type="entry name" value="Integrin alpha N-terminal domain"/>
    <property type="match status" value="1"/>
</dbReference>
<dbReference type="EMBL" id="MWML01000138">
    <property type="protein sequence ID" value="TCG05904.1"/>
    <property type="molecule type" value="Genomic_DNA"/>
</dbReference>
<protein>
    <submittedName>
        <fullName evidence="2">Uncharacterized protein</fullName>
    </submittedName>
</protein>
<feature type="chain" id="PRO_5020536262" evidence="1">
    <location>
        <begin position="35"/>
        <end position="798"/>
    </location>
</feature>
<organism evidence="2 3">
    <name type="scientific">Paraburkholderia steynii</name>
    <dbReference type="NCBI Taxonomy" id="1245441"/>
    <lineage>
        <taxon>Bacteria</taxon>
        <taxon>Pseudomonadati</taxon>
        <taxon>Pseudomonadota</taxon>
        <taxon>Betaproteobacteria</taxon>
        <taxon>Burkholderiales</taxon>
        <taxon>Burkholderiaceae</taxon>
        <taxon>Paraburkholderia</taxon>
    </lineage>
</organism>
<dbReference type="AlphaFoldDB" id="A0A4R0X7A6"/>
<dbReference type="CDD" id="cd23415">
    <property type="entry name" value="beta-trefoil_Ricin_AH"/>
    <property type="match status" value="1"/>
</dbReference>
<dbReference type="Pfam" id="PF02585">
    <property type="entry name" value="PIG-L"/>
    <property type="match status" value="1"/>
</dbReference>
<gene>
    <name evidence="2" type="ORF">BZM27_30310</name>
</gene>